<dbReference type="HAMAP" id="MF_00103">
    <property type="entry name" value="Fapy_DNA_glycosyl"/>
    <property type="match status" value="1"/>
</dbReference>
<dbReference type="PANTHER" id="PTHR22993">
    <property type="entry name" value="FORMAMIDOPYRIMIDINE-DNA GLYCOSYLASE"/>
    <property type="match status" value="1"/>
</dbReference>
<protein>
    <recommendedName>
        <fullName evidence="15">Formamidopyrimidine-DNA glycosylase</fullName>
        <shortName evidence="15">Fapy-DNA glycosylase</shortName>
        <ecNumber evidence="15">3.2.2.23</ecNumber>
    </recommendedName>
    <alternativeName>
        <fullName evidence="15">DNA-(apurinic or apyrimidinic site) lyase MutM</fullName>
        <shortName evidence="15">AP lyase MutM</shortName>
        <ecNumber evidence="15">4.2.99.18</ecNumber>
    </alternativeName>
</protein>
<keyword evidence="12 15" id="KW-0511">Multifunctional enzyme</keyword>
<comment type="subunit">
    <text evidence="3 15">Monomer.</text>
</comment>
<keyword evidence="8 15" id="KW-0862">Zinc</keyword>
<organism evidence="18 19">
    <name type="scientific">Thiorhodococcus minor</name>
    <dbReference type="NCBI Taxonomy" id="57489"/>
    <lineage>
        <taxon>Bacteria</taxon>
        <taxon>Pseudomonadati</taxon>
        <taxon>Pseudomonadota</taxon>
        <taxon>Gammaproteobacteria</taxon>
        <taxon>Chromatiales</taxon>
        <taxon>Chromatiaceae</taxon>
        <taxon>Thiorhodococcus</taxon>
    </lineage>
</organism>
<evidence type="ECO:0000313" key="19">
    <source>
        <dbReference type="Proteomes" id="UP000483379"/>
    </source>
</evidence>
<dbReference type="GO" id="GO:0003684">
    <property type="term" value="F:damaged DNA binding"/>
    <property type="evidence" value="ECO:0007669"/>
    <property type="project" value="InterPro"/>
</dbReference>
<comment type="caution">
    <text evidence="18">The sequence shown here is derived from an EMBL/GenBank/DDBJ whole genome shotgun (WGS) entry which is preliminary data.</text>
</comment>
<dbReference type="GO" id="GO:0034039">
    <property type="term" value="F:8-oxo-7,8-dihydroguanine DNA N-glycosylase activity"/>
    <property type="evidence" value="ECO:0007669"/>
    <property type="project" value="TreeGrafter"/>
</dbReference>
<dbReference type="Pfam" id="PF01149">
    <property type="entry name" value="Fapy_DNA_glyco"/>
    <property type="match status" value="1"/>
</dbReference>
<dbReference type="EMBL" id="JAAIJQ010000051">
    <property type="protein sequence ID" value="NEV63454.1"/>
    <property type="molecule type" value="Genomic_DNA"/>
</dbReference>
<evidence type="ECO:0000256" key="3">
    <source>
        <dbReference type="ARBA" id="ARBA00011245"/>
    </source>
</evidence>
<dbReference type="Proteomes" id="UP000483379">
    <property type="component" value="Unassembled WGS sequence"/>
</dbReference>
<dbReference type="NCBIfam" id="NF002211">
    <property type="entry name" value="PRK01103.1"/>
    <property type="match status" value="1"/>
</dbReference>
<keyword evidence="19" id="KW-1185">Reference proteome</keyword>
<keyword evidence="9 15" id="KW-0238">DNA-binding</keyword>
<evidence type="ECO:0000256" key="13">
    <source>
        <dbReference type="ARBA" id="ARBA00023295"/>
    </source>
</evidence>
<dbReference type="SUPFAM" id="SSF46946">
    <property type="entry name" value="S13-like H2TH domain"/>
    <property type="match status" value="1"/>
</dbReference>
<feature type="active site" description="Schiff-base intermediate with DNA" evidence="15">
    <location>
        <position position="2"/>
    </location>
</feature>
<dbReference type="SMART" id="SM01232">
    <property type="entry name" value="H2TH"/>
    <property type="match status" value="1"/>
</dbReference>
<feature type="domain" description="FPG-type" evidence="16">
    <location>
        <begin position="241"/>
        <end position="275"/>
    </location>
</feature>
<dbReference type="PROSITE" id="PS51068">
    <property type="entry name" value="FPG_CAT"/>
    <property type="match status" value="1"/>
</dbReference>
<feature type="active site" description="Proton donor; for delta-elimination activity" evidence="15">
    <location>
        <position position="265"/>
    </location>
</feature>
<keyword evidence="6 15" id="KW-0863">Zinc-finger</keyword>
<dbReference type="CDD" id="cd08966">
    <property type="entry name" value="EcFpg-like_N"/>
    <property type="match status" value="1"/>
</dbReference>
<reference evidence="18 19" key="1">
    <citation type="submission" date="2020-02" db="EMBL/GenBank/DDBJ databases">
        <title>Genome sequences of Thiorhodococcus mannitoliphagus and Thiorhodococcus minor, purple sulfur photosynthetic bacteria in the gammaproteobacterial family, Chromatiaceae.</title>
        <authorList>
            <person name="Aviles F.A."/>
            <person name="Meyer T.E."/>
            <person name="Kyndt J.A."/>
        </authorList>
    </citation>
    <scope>NUCLEOTIDE SEQUENCE [LARGE SCALE GENOMIC DNA]</scope>
    <source>
        <strain evidence="18 19">DSM 11518</strain>
    </source>
</reference>
<accession>A0A6M0K299</accession>
<dbReference type="InterPro" id="IPR010979">
    <property type="entry name" value="Ribosomal_uS13-like_H2TH"/>
</dbReference>
<feature type="binding site" evidence="15">
    <location>
        <position position="156"/>
    </location>
    <ligand>
        <name>DNA</name>
        <dbReference type="ChEBI" id="CHEBI:16991"/>
    </ligand>
</feature>
<dbReference type="InterPro" id="IPR010663">
    <property type="entry name" value="Znf_FPG/IleRS"/>
</dbReference>
<feature type="domain" description="Formamidopyrimidine-DNA glycosylase catalytic" evidence="17">
    <location>
        <begin position="2"/>
        <end position="113"/>
    </location>
</feature>
<dbReference type="InterPro" id="IPR015887">
    <property type="entry name" value="DNA_glyclase_Znf_dom_DNA_BS"/>
</dbReference>
<dbReference type="GO" id="GO:0008270">
    <property type="term" value="F:zinc ion binding"/>
    <property type="evidence" value="ECO:0007669"/>
    <property type="project" value="UniProtKB-UniRule"/>
</dbReference>
<comment type="catalytic activity">
    <reaction evidence="14 15">
        <text>2'-deoxyribonucleotide-(2'-deoxyribose 5'-phosphate)-2'-deoxyribonucleotide-DNA = a 3'-end 2'-deoxyribonucleotide-(2,3-dehydro-2,3-deoxyribose 5'-phosphate)-DNA + a 5'-end 5'-phospho-2'-deoxyribonucleoside-DNA + H(+)</text>
        <dbReference type="Rhea" id="RHEA:66592"/>
        <dbReference type="Rhea" id="RHEA-COMP:13180"/>
        <dbReference type="Rhea" id="RHEA-COMP:16897"/>
        <dbReference type="Rhea" id="RHEA-COMP:17067"/>
        <dbReference type="ChEBI" id="CHEBI:15378"/>
        <dbReference type="ChEBI" id="CHEBI:136412"/>
        <dbReference type="ChEBI" id="CHEBI:157695"/>
        <dbReference type="ChEBI" id="CHEBI:167181"/>
        <dbReference type="EC" id="4.2.99.18"/>
    </reaction>
</comment>
<evidence type="ECO:0000256" key="7">
    <source>
        <dbReference type="ARBA" id="ARBA00022801"/>
    </source>
</evidence>
<evidence type="ECO:0000256" key="12">
    <source>
        <dbReference type="ARBA" id="ARBA00023268"/>
    </source>
</evidence>
<evidence type="ECO:0000256" key="4">
    <source>
        <dbReference type="ARBA" id="ARBA00022723"/>
    </source>
</evidence>
<dbReference type="NCBIfam" id="TIGR00577">
    <property type="entry name" value="fpg"/>
    <property type="match status" value="1"/>
</dbReference>
<dbReference type="Pfam" id="PF06827">
    <property type="entry name" value="zf-FPG_IleRS"/>
    <property type="match status" value="1"/>
</dbReference>
<dbReference type="EC" id="3.2.2.23" evidence="15"/>
<keyword evidence="13 15" id="KW-0326">Glycosidase</keyword>
<dbReference type="GO" id="GO:0140078">
    <property type="term" value="F:class I DNA-(apurinic or apyrimidinic site) endonuclease activity"/>
    <property type="evidence" value="ECO:0007669"/>
    <property type="project" value="UniProtKB-EC"/>
</dbReference>
<feature type="binding site" evidence="15">
    <location>
        <position position="110"/>
    </location>
    <ligand>
        <name>DNA</name>
        <dbReference type="ChEBI" id="CHEBI:16991"/>
    </ligand>
</feature>
<dbReference type="EC" id="4.2.99.18" evidence="15"/>
<dbReference type="InterPro" id="IPR020629">
    <property type="entry name" value="FPG_Glyclase"/>
</dbReference>
<dbReference type="InterPro" id="IPR000214">
    <property type="entry name" value="Znf_DNA_glyclase/AP_lyase"/>
</dbReference>
<dbReference type="RefSeq" id="WP_164453916.1">
    <property type="nucleotide sequence ID" value="NZ_JAAIJQ010000051.1"/>
</dbReference>
<evidence type="ECO:0000256" key="11">
    <source>
        <dbReference type="ARBA" id="ARBA00023239"/>
    </source>
</evidence>
<dbReference type="PROSITE" id="PS51066">
    <property type="entry name" value="ZF_FPG_2"/>
    <property type="match status" value="1"/>
</dbReference>
<feature type="active site" description="Proton donor" evidence="15">
    <location>
        <position position="3"/>
    </location>
</feature>
<evidence type="ECO:0000259" key="17">
    <source>
        <dbReference type="PROSITE" id="PS51068"/>
    </source>
</evidence>
<dbReference type="SMART" id="SM00898">
    <property type="entry name" value="Fapy_DNA_glyco"/>
    <property type="match status" value="1"/>
</dbReference>
<dbReference type="FunFam" id="1.10.8.50:FF:000003">
    <property type="entry name" value="Formamidopyrimidine-DNA glycosylase"/>
    <property type="match status" value="1"/>
</dbReference>
<dbReference type="InterPro" id="IPR012319">
    <property type="entry name" value="FPG_cat"/>
</dbReference>
<evidence type="ECO:0000313" key="18">
    <source>
        <dbReference type="EMBL" id="NEV63454.1"/>
    </source>
</evidence>
<dbReference type="PROSITE" id="PS01242">
    <property type="entry name" value="ZF_FPG_1"/>
    <property type="match status" value="1"/>
</dbReference>
<dbReference type="SUPFAM" id="SSF57716">
    <property type="entry name" value="Glucocorticoid receptor-like (DNA-binding domain)"/>
    <property type="match status" value="1"/>
</dbReference>
<keyword evidence="7 15" id="KW-0378">Hydrolase</keyword>
<evidence type="ECO:0000256" key="8">
    <source>
        <dbReference type="ARBA" id="ARBA00022833"/>
    </source>
</evidence>
<keyword evidence="5 15" id="KW-0227">DNA damage</keyword>
<gene>
    <name evidence="15 18" type="primary">mutM</name>
    <name evidence="15" type="synonym">fpg</name>
    <name evidence="18" type="ORF">G3446_16435</name>
</gene>
<dbReference type="PANTHER" id="PTHR22993:SF9">
    <property type="entry name" value="FORMAMIDOPYRIMIDINE-DNA GLYCOSYLASE"/>
    <property type="match status" value="1"/>
</dbReference>
<evidence type="ECO:0000259" key="16">
    <source>
        <dbReference type="PROSITE" id="PS51066"/>
    </source>
</evidence>
<evidence type="ECO:0000256" key="6">
    <source>
        <dbReference type="ARBA" id="ARBA00022771"/>
    </source>
</evidence>
<name>A0A6M0K299_9GAMM</name>
<keyword evidence="11 15" id="KW-0456">Lyase</keyword>
<evidence type="ECO:0000256" key="10">
    <source>
        <dbReference type="ARBA" id="ARBA00023204"/>
    </source>
</evidence>
<evidence type="ECO:0000256" key="5">
    <source>
        <dbReference type="ARBA" id="ARBA00022763"/>
    </source>
</evidence>
<dbReference type="InterPro" id="IPR015886">
    <property type="entry name" value="H2TH_FPG"/>
</dbReference>
<dbReference type="FunFam" id="3.20.190.10:FF:000001">
    <property type="entry name" value="Formamidopyrimidine-DNA glycosylase"/>
    <property type="match status" value="1"/>
</dbReference>
<sequence>MPELPEVETTLRGIRPHLEGERVQRLQVREPRLRVPIAPETADLVEGQRIRALSRRSKYILIGLERGTLIVHLGMSGSLRVVPTSSPPRRHDHLDLVLTDQRCLRFHDPRRFGIFLWTPEPPEIAERQHPLLSHLGPEPLGERFDGDYLYGASRGRRVAIKSFIMDASVVVGVGNIYANESLFLAGIHPARLCGRVGRERYRRLAGTIRRVLADSITQGGTTLRDFVQEDGQPGYFAQSLRVYGREGEACKQCGEPIRQRRIGQRSSFYCPRCQH</sequence>
<dbReference type="SUPFAM" id="SSF81624">
    <property type="entry name" value="N-terminal domain of MutM-like DNA repair proteins"/>
    <property type="match status" value="1"/>
</dbReference>
<comment type="cofactor">
    <cofactor evidence="15">
        <name>Zn(2+)</name>
        <dbReference type="ChEBI" id="CHEBI:29105"/>
    </cofactor>
    <text evidence="15">Binds 1 zinc ion per subunit.</text>
</comment>
<evidence type="ECO:0000256" key="15">
    <source>
        <dbReference type="HAMAP-Rule" id="MF_00103"/>
    </source>
</evidence>
<comment type="function">
    <text evidence="15">Involved in base excision repair of DNA damaged by oxidation or by mutagenic agents. Acts as DNA glycosylase that recognizes and removes damaged bases. Has a preference for oxidized purines, such as 7,8-dihydro-8-oxoguanine (8-oxoG). Has AP (apurinic/apyrimidinic) lyase activity and introduces nicks in the DNA strand. Cleaves the DNA backbone by beta-delta elimination to generate a single-strand break at the site of the removed base with both 3'- and 5'-phosphates.</text>
</comment>
<keyword evidence="4 15" id="KW-0479">Metal-binding</keyword>
<feature type="active site" description="Proton donor; for beta-elimination activity" evidence="15">
    <location>
        <position position="58"/>
    </location>
</feature>
<evidence type="ECO:0000256" key="9">
    <source>
        <dbReference type="ARBA" id="ARBA00023125"/>
    </source>
</evidence>
<dbReference type="Gene3D" id="1.10.8.50">
    <property type="match status" value="1"/>
</dbReference>
<feature type="binding site" evidence="15">
    <location>
        <position position="91"/>
    </location>
    <ligand>
        <name>DNA</name>
        <dbReference type="ChEBI" id="CHEBI:16991"/>
    </ligand>
</feature>
<comment type="catalytic activity">
    <reaction evidence="1 15">
        <text>Hydrolysis of DNA containing ring-opened 7-methylguanine residues, releasing 2,6-diamino-4-hydroxy-5-(N-methyl)formamidopyrimidine.</text>
        <dbReference type="EC" id="3.2.2.23"/>
    </reaction>
</comment>
<keyword evidence="10 15" id="KW-0234">DNA repair</keyword>
<evidence type="ECO:0000256" key="2">
    <source>
        <dbReference type="ARBA" id="ARBA00009409"/>
    </source>
</evidence>
<dbReference type="InterPro" id="IPR035937">
    <property type="entry name" value="FPG_N"/>
</dbReference>
<dbReference type="GO" id="GO:0006284">
    <property type="term" value="P:base-excision repair"/>
    <property type="evidence" value="ECO:0007669"/>
    <property type="project" value="InterPro"/>
</dbReference>
<evidence type="ECO:0000256" key="1">
    <source>
        <dbReference type="ARBA" id="ARBA00001668"/>
    </source>
</evidence>
<dbReference type="AlphaFoldDB" id="A0A6M0K299"/>
<evidence type="ECO:0000256" key="14">
    <source>
        <dbReference type="ARBA" id="ARBA00044632"/>
    </source>
</evidence>
<proteinExistence type="inferred from homology"/>
<dbReference type="Gene3D" id="3.20.190.10">
    <property type="entry name" value="MutM-like, N-terminal"/>
    <property type="match status" value="1"/>
</dbReference>
<dbReference type="Pfam" id="PF06831">
    <property type="entry name" value="H2TH"/>
    <property type="match status" value="1"/>
</dbReference>
<comment type="similarity">
    <text evidence="2 15">Belongs to the FPG family.</text>
</comment>